<dbReference type="PROSITE" id="PS00686">
    <property type="entry name" value="NFYA_HAP2_1"/>
    <property type="match status" value="1"/>
</dbReference>
<dbReference type="SMART" id="SM00521">
    <property type="entry name" value="CBF"/>
    <property type="match status" value="1"/>
</dbReference>
<dbReference type="InterPro" id="IPR018362">
    <property type="entry name" value="CCAAT-binding_factor_CS"/>
</dbReference>
<dbReference type="GO" id="GO:0003700">
    <property type="term" value="F:DNA-binding transcription factor activity"/>
    <property type="evidence" value="ECO:0007669"/>
    <property type="project" value="UniProtKB-UniRule"/>
</dbReference>
<comment type="caution">
    <text evidence="9">The sequence shown here is derived from an EMBL/GenBank/DDBJ whole genome shotgun (WGS) entry which is preliminary data.</text>
</comment>
<evidence type="ECO:0000256" key="4">
    <source>
        <dbReference type="ARBA" id="ARBA00023159"/>
    </source>
</evidence>
<sequence>MAQEPVYVNAKQYRGILRRRQSRAKAELEKKLITARKPYLHESRHQHAMRRARGSGGRFAKKVQYFEMRNAASVSTSSSGSEPLHTTRQLKSGIVIRKQKGLKCTRRLKHEDTLIEVKETLRTINGEVSHLTRLTKGTCYLVGPRDKQGVMGEELSLTQTGEQQRTEKGFSELFSVLYKD</sequence>
<dbReference type="PROSITE" id="PS51152">
    <property type="entry name" value="NFYA_HAP2_2"/>
    <property type="match status" value="1"/>
</dbReference>
<evidence type="ECO:0000256" key="8">
    <source>
        <dbReference type="RuleBase" id="RU367155"/>
    </source>
</evidence>
<keyword evidence="10" id="KW-1185">Reference proteome</keyword>
<proteinExistence type="inferred from homology"/>
<dbReference type="InterPro" id="IPR001289">
    <property type="entry name" value="NFYA"/>
</dbReference>
<comment type="subcellular location">
    <subcellularLocation>
        <location evidence="1 8">Nucleus</location>
    </subcellularLocation>
</comment>
<dbReference type="OrthoDB" id="1097733at2759"/>
<evidence type="ECO:0000313" key="10">
    <source>
        <dbReference type="Proteomes" id="UP000585474"/>
    </source>
</evidence>
<evidence type="ECO:0000256" key="5">
    <source>
        <dbReference type="ARBA" id="ARBA00023163"/>
    </source>
</evidence>
<comment type="function">
    <text evidence="8">Component of the sequence-specific heterotrimeric transcription factor (NF-Y) which specifically recognizes a 5'-CCAAT-3' box motif found in the promoters of its target genes.</text>
</comment>
<evidence type="ECO:0000313" key="9">
    <source>
        <dbReference type="EMBL" id="GFZ13020.1"/>
    </source>
</evidence>
<protein>
    <recommendedName>
        <fullName evidence="8">Nuclear transcription factor Y subunit</fullName>
    </recommendedName>
</protein>
<reference evidence="9 10" key="1">
    <citation type="submission" date="2019-07" db="EMBL/GenBank/DDBJ databases">
        <title>De Novo Assembly of kiwifruit Actinidia rufa.</title>
        <authorList>
            <person name="Sugita-Konishi S."/>
            <person name="Sato K."/>
            <person name="Mori E."/>
            <person name="Abe Y."/>
            <person name="Kisaki G."/>
            <person name="Hamano K."/>
            <person name="Suezawa K."/>
            <person name="Otani M."/>
            <person name="Fukuda T."/>
            <person name="Manabe T."/>
            <person name="Gomi K."/>
            <person name="Tabuchi M."/>
            <person name="Akimitsu K."/>
            <person name="Kataoka I."/>
        </authorList>
    </citation>
    <scope>NUCLEOTIDE SEQUENCE [LARGE SCALE GENOMIC DNA]</scope>
    <source>
        <strain evidence="10">cv. Fuchu</strain>
    </source>
</reference>
<comment type="similarity">
    <text evidence="8">Belongs to the NFYA/HAP2 subunit family.</text>
</comment>
<organism evidence="9 10">
    <name type="scientific">Actinidia rufa</name>
    <dbReference type="NCBI Taxonomy" id="165716"/>
    <lineage>
        <taxon>Eukaryota</taxon>
        <taxon>Viridiplantae</taxon>
        <taxon>Streptophyta</taxon>
        <taxon>Embryophyta</taxon>
        <taxon>Tracheophyta</taxon>
        <taxon>Spermatophyta</taxon>
        <taxon>Magnoliopsida</taxon>
        <taxon>eudicotyledons</taxon>
        <taxon>Gunneridae</taxon>
        <taxon>Pentapetalae</taxon>
        <taxon>asterids</taxon>
        <taxon>Ericales</taxon>
        <taxon>Actinidiaceae</taxon>
        <taxon>Actinidia</taxon>
    </lineage>
</organism>
<keyword evidence="2 8" id="KW-0805">Transcription regulation</keyword>
<dbReference type="GO" id="GO:0016602">
    <property type="term" value="C:CCAAT-binding factor complex"/>
    <property type="evidence" value="ECO:0007669"/>
    <property type="project" value="InterPro"/>
</dbReference>
<dbReference type="GO" id="GO:0003677">
    <property type="term" value="F:DNA binding"/>
    <property type="evidence" value="ECO:0007669"/>
    <property type="project" value="UniProtKB-KW"/>
</dbReference>
<dbReference type="EMBL" id="BJWL01000023">
    <property type="protein sequence ID" value="GFZ13020.1"/>
    <property type="molecule type" value="Genomic_DNA"/>
</dbReference>
<evidence type="ECO:0000256" key="1">
    <source>
        <dbReference type="ARBA" id="ARBA00004123"/>
    </source>
</evidence>
<dbReference type="PANTHER" id="PTHR12632">
    <property type="entry name" value="TRANSCRIPTION FACTOR NF-Y ALPHA-RELATED"/>
    <property type="match status" value="1"/>
</dbReference>
<accession>A0A7J0GQD2</accession>
<dbReference type="PRINTS" id="PR00616">
    <property type="entry name" value="CCAATSUBUNTB"/>
</dbReference>
<dbReference type="AlphaFoldDB" id="A0A7J0GQD2"/>
<dbReference type="Pfam" id="PF02045">
    <property type="entry name" value="CBFB_NFYA"/>
    <property type="match status" value="1"/>
</dbReference>
<name>A0A7J0GQD2_9ERIC</name>
<evidence type="ECO:0000256" key="2">
    <source>
        <dbReference type="ARBA" id="ARBA00023015"/>
    </source>
</evidence>
<dbReference type="Gene3D" id="6.10.250.2430">
    <property type="match status" value="1"/>
</dbReference>
<keyword evidence="3 8" id="KW-0238">DNA-binding</keyword>
<keyword evidence="5 8" id="KW-0804">Transcription</keyword>
<dbReference type="Proteomes" id="UP000585474">
    <property type="component" value="Unassembled WGS sequence"/>
</dbReference>
<evidence type="ECO:0000256" key="6">
    <source>
        <dbReference type="ARBA" id="ARBA00023242"/>
    </source>
</evidence>
<evidence type="ECO:0000256" key="3">
    <source>
        <dbReference type="ARBA" id="ARBA00023125"/>
    </source>
</evidence>
<keyword evidence="4" id="KW-0010">Activator</keyword>
<comment type="subunit">
    <text evidence="7">Heterotrimeric transcription factor composed of three components, NF-YA, NF-YB and NF-YC. NF-YB and NF-YC must interact and dimerize for NF-YA association and DNA binding.</text>
</comment>
<keyword evidence="6 8" id="KW-0539">Nucleus</keyword>
<gene>
    <name evidence="9" type="ORF">Acr_23g0014050</name>
</gene>
<evidence type="ECO:0000256" key="7">
    <source>
        <dbReference type="ARBA" id="ARBA00025911"/>
    </source>
</evidence>